<feature type="transmembrane region" description="Helical" evidence="3">
    <location>
        <begin position="6"/>
        <end position="25"/>
    </location>
</feature>
<comment type="caution">
    <text evidence="4">The sequence shown here is derived from an EMBL/GenBank/DDBJ whole genome shotgun (WGS) entry which is preliminary data.</text>
</comment>
<name>A0A9P2LKK9_CLOBO</name>
<dbReference type="InterPro" id="IPR010273">
    <property type="entry name" value="DUF881"/>
</dbReference>
<dbReference type="Pfam" id="PF05949">
    <property type="entry name" value="DUF881"/>
    <property type="match status" value="1"/>
</dbReference>
<protein>
    <submittedName>
        <fullName evidence="4">Division initiation protein</fullName>
    </submittedName>
</protein>
<evidence type="ECO:0000256" key="2">
    <source>
        <dbReference type="SAM" id="Coils"/>
    </source>
</evidence>
<dbReference type="GeneID" id="66319831"/>
<sequence length="242" mass="27429">MKKIQSQISVGIVCVLLAFMITYQLKSVMNQNKELDEKKNAAQITLEIEQLKKQKDKLRENIDELQMQIKSYENAASNKSDMTKEIVKKLEDTRILTGSVDVEGEGIIVYITPQKEFFTGSSNVVPIIKDYDIIKIINELNAADAEAISVNDIRITSRTGIRSASNYITINNERIPSTKRITIKAIGNKFNLKKPLEFPGGVLDELKQIGIDVKYEESSNIKIQKNNESLKFQYARPINTDK</sequence>
<organism evidence="4 5">
    <name type="scientific">Clostridium botulinum D str. 1873</name>
    <dbReference type="NCBI Taxonomy" id="592027"/>
    <lineage>
        <taxon>Bacteria</taxon>
        <taxon>Bacillati</taxon>
        <taxon>Bacillota</taxon>
        <taxon>Clostridia</taxon>
        <taxon>Eubacteriales</taxon>
        <taxon>Clostridiaceae</taxon>
        <taxon>Clostridium</taxon>
    </lineage>
</organism>
<reference evidence="4 5" key="1">
    <citation type="submission" date="2009-10" db="EMBL/GenBank/DDBJ databases">
        <authorList>
            <person name="Shrivastava S."/>
            <person name="Brinkac L.B."/>
            <person name="Brown J.L."/>
            <person name="Bruce D.B."/>
            <person name="Detter C."/>
            <person name="Green L.D."/>
            <person name="Munk C.A."/>
            <person name="Rogers Y.C."/>
            <person name="Tapia R."/>
            <person name="Saunders E.S."/>
            <person name="Sims D.R."/>
            <person name="Smith L.A."/>
            <person name="Smith T.J."/>
            <person name="Sutton G."/>
            <person name="Brettin T."/>
        </authorList>
    </citation>
    <scope>NUCLEOTIDE SEQUENCE [LARGE SCALE GENOMIC DNA]</scope>
    <source>
        <strain evidence="5">D str. 1873</strain>
    </source>
</reference>
<evidence type="ECO:0000256" key="3">
    <source>
        <dbReference type="SAM" id="Phobius"/>
    </source>
</evidence>
<keyword evidence="2" id="KW-0175">Coiled coil</keyword>
<proteinExistence type="inferred from homology"/>
<keyword evidence="3" id="KW-1133">Transmembrane helix</keyword>
<evidence type="ECO:0000313" key="5">
    <source>
        <dbReference type="Proteomes" id="UP000006160"/>
    </source>
</evidence>
<keyword evidence="3" id="KW-0812">Transmembrane</keyword>
<dbReference type="Proteomes" id="UP000006160">
    <property type="component" value="Unassembled WGS sequence"/>
</dbReference>
<dbReference type="AlphaFoldDB" id="A0A9P2LKK9"/>
<evidence type="ECO:0000313" key="4">
    <source>
        <dbReference type="EMBL" id="EES90609.1"/>
    </source>
</evidence>
<feature type="coiled-coil region" evidence="2">
    <location>
        <begin position="25"/>
        <end position="82"/>
    </location>
</feature>
<dbReference type="EMBL" id="ACSJ01000007">
    <property type="protein sequence ID" value="EES90609.1"/>
    <property type="molecule type" value="Genomic_DNA"/>
</dbReference>
<dbReference type="PANTHER" id="PTHR37313:SF2">
    <property type="entry name" value="UPF0749 PROTEIN YLXX"/>
    <property type="match status" value="1"/>
</dbReference>
<dbReference type="Gene3D" id="3.30.70.1880">
    <property type="entry name" value="Protein of unknown function DUF881"/>
    <property type="match status" value="1"/>
</dbReference>
<evidence type="ECO:0000256" key="1">
    <source>
        <dbReference type="ARBA" id="ARBA00009108"/>
    </source>
</evidence>
<keyword evidence="3" id="KW-0472">Membrane</keyword>
<accession>A0A9P2LKK9</accession>
<dbReference type="PANTHER" id="PTHR37313">
    <property type="entry name" value="UPF0749 PROTEIN RV1825"/>
    <property type="match status" value="1"/>
</dbReference>
<comment type="similarity">
    <text evidence="1">Belongs to the UPF0749 family.</text>
</comment>
<dbReference type="RefSeq" id="WP_003375102.1">
    <property type="nucleotide sequence ID" value="NZ_ACSJ01000007.1"/>
</dbReference>
<gene>
    <name evidence="4" type="ORF">CLG_B1119</name>
</gene>